<gene>
    <name evidence="1" type="ORF">JOF28_000416</name>
</gene>
<proteinExistence type="predicted"/>
<accession>A0A940T305</accession>
<dbReference type="AlphaFoldDB" id="A0A940T305"/>
<dbReference type="RefSeq" id="WP_209704251.1">
    <property type="nucleotide sequence ID" value="NZ_JAFIDA010000001.1"/>
</dbReference>
<dbReference type="EMBL" id="JAFIDA010000001">
    <property type="protein sequence ID" value="MBP1325184.1"/>
    <property type="molecule type" value="Genomic_DNA"/>
</dbReference>
<evidence type="ECO:0000313" key="2">
    <source>
        <dbReference type="Proteomes" id="UP000675163"/>
    </source>
</evidence>
<comment type="caution">
    <text evidence="1">The sequence shown here is derived from an EMBL/GenBank/DDBJ whole genome shotgun (WGS) entry which is preliminary data.</text>
</comment>
<dbReference type="Proteomes" id="UP000675163">
    <property type="component" value="Unassembled WGS sequence"/>
</dbReference>
<name>A0A940T305_9MICO</name>
<protein>
    <submittedName>
        <fullName evidence="1">Uncharacterized protein</fullName>
    </submittedName>
</protein>
<evidence type="ECO:0000313" key="1">
    <source>
        <dbReference type="EMBL" id="MBP1325184.1"/>
    </source>
</evidence>
<reference evidence="1" key="1">
    <citation type="submission" date="2021-02" db="EMBL/GenBank/DDBJ databases">
        <title>Sequencing the genomes of 1000 actinobacteria strains.</title>
        <authorList>
            <person name="Klenk H.-P."/>
        </authorList>
    </citation>
    <scope>NUCLEOTIDE SEQUENCE</scope>
    <source>
        <strain evidence="1">DSM 22850</strain>
    </source>
</reference>
<sequence length="76" mass="8034">MFDMSSDFDAGDIMKAVMDAASEQVSLAAADRAMELGVNDADQAAAAAFDLDLNVDGIDIAVVEARAREILLERLS</sequence>
<keyword evidence="2" id="KW-1185">Reference proteome</keyword>
<organism evidence="1 2">
    <name type="scientific">Leucobacter exalbidus</name>
    <dbReference type="NCBI Taxonomy" id="662960"/>
    <lineage>
        <taxon>Bacteria</taxon>
        <taxon>Bacillati</taxon>
        <taxon>Actinomycetota</taxon>
        <taxon>Actinomycetes</taxon>
        <taxon>Micrococcales</taxon>
        <taxon>Microbacteriaceae</taxon>
        <taxon>Leucobacter</taxon>
    </lineage>
</organism>